<dbReference type="AlphaFoldDB" id="A0A367XFT4"/>
<gene>
    <name evidence="2" type="ORF">TH25_07940</name>
</gene>
<sequence length="571" mass="62311">MKQKSRLLHVARMAIGLWGATALAPANAQTFFPKDVDQSQCSLGTSEFETWITLPMFGLTSPVYDETSGMPYIFPVNGPDFANTTANHCDFYKWGAQMFLWMTSTIDDIGKQPAKPQYPATLPFVFNTEFFYRLSNDQTKLLAQGENVQSDNLAISLRTAKNDEDESIGQAGGNGVLLTQPPAETGKQSSLTYYGIHTNRQYDYFLSLYKNLLSGKTKGTPLASQFPTTAAETCAILKYAEQNNYVEKGLIPTFIEKKLCPKNGNDTAVTATAAPAATAPGSSIIPQIEPAVDFLSLAVEVKTSWVETASLPTGSKNKYIRQNLQIPIYDRTNPNHWTVKDSATREMALVGMHVVGTVKGHPEMIWATIEHENNAPNGLYYYMNDKKQVVAVSDPQTKTGWTYSNGDIVDTVTEYAKGCDDSTMPAGCVAKSDIVSADGNDPIAPSNVTRLNPWGIKQVPTTTTTDAVSQTTQIISLNRDVKRHLKAQSPTDPRQYYFLSGAVWTSDGSIPEKSTAKAITGSPMLANTSMETFEQSSGCFGCHNTFKSPNGLKISHIFEGISPDLPTVSGK</sequence>
<feature type="chain" id="PRO_5017066377" description="Cytochrome P460 domain-containing protein" evidence="1">
    <location>
        <begin position="29"/>
        <end position="571"/>
    </location>
</feature>
<proteinExistence type="predicted"/>
<name>A0A367XFT4_9PROT</name>
<dbReference type="RefSeq" id="WP_114087812.1">
    <property type="nucleotide sequence ID" value="NZ_JPWH01000005.1"/>
</dbReference>
<dbReference type="EMBL" id="JPWH01000005">
    <property type="protein sequence ID" value="RCK51621.1"/>
    <property type="molecule type" value="Genomic_DNA"/>
</dbReference>
<keyword evidence="1" id="KW-0732">Signal</keyword>
<feature type="signal peptide" evidence="1">
    <location>
        <begin position="1"/>
        <end position="28"/>
    </location>
</feature>
<evidence type="ECO:0000256" key="1">
    <source>
        <dbReference type="SAM" id="SignalP"/>
    </source>
</evidence>
<accession>A0A367XFT4</accession>
<evidence type="ECO:0000313" key="3">
    <source>
        <dbReference type="Proteomes" id="UP000252517"/>
    </source>
</evidence>
<organism evidence="2 3">
    <name type="scientific">Thalassospira profundimaris</name>
    <dbReference type="NCBI Taxonomy" id="502049"/>
    <lineage>
        <taxon>Bacteria</taxon>
        <taxon>Pseudomonadati</taxon>
        <taxon>Pseudomonadota</taxon>
        <taxon>Alphaproteobacteria</taxon>
        <taxon>Rhodospirillales</taxon>
        <taxon>Thalassospiraceae</taxon>
        <taxon>Thalassospira</taxon>
    </lineage>
</organism>
<evidence type="ECO:0000313" key="2">
    <source>
        <dbReference type="EMBL" id="RCK51621.1"/>
    </source>
</evidence>
<dbReference type="Proteomes" id="UP000252517">
    <property type="component" value="Unassembled WGS sequence"/>
</dbReference>
<evidence type="ECO:0008006" key="4">
    <source>
        <dbReference type="Google" id="ProtNLM"/>
    </source>
</evidence>
<dbReference type="OrthoDB" id="280897at2"/>
<protein>
    <recommendedName>
        <fullName evidence="4">Cytochrome P460 domain-containing protein</fullName>
    </recommendedName>
</protein>
<comment type="caution">
    <text evidence="2">The sequence shown here is derived from an EMBL/GenBank/DDBJ whole genome shotgun (WGS) entry which is preliminary data.</text>
</comment>
<reference evidence="2 3" key="1">
    <citation type="submission" date="2014-07" db="EMBL/GenBank/DDBJ databases">
        <title>Draft genome sequence of Thalassospira profundimaris S25-3-2.</title>
        <authorList>
            <person name="Lai Q."/>
            <person name="Shao Z."/>
        </authorList>
    </citation>
    <scope>NUCLEOTIDE SEQUENCE [LARGE SCALE GENOMIC DNA]</scope>
    <source>
        <strain evidence="2 3">S25-3-2</strain>
    </source>
</reference>